<feature type="chain" id="PRO_5045296866" evidence="1">
    <location>
        <begin position="29"/>
        <end position="700"/>
    </location>
</feature>
<proteinExistence type="predicted"/>
<evidence type="ECO:0000313" key="3">
    <source>
        <dbReference type="Proteomes" id="UP001589716"/>
    </source>
</evidence>
<reference evidence="2 3" key="1">
    <citation type="submission" date="2024-09" db="EMBL/GenBank/DDBJ databases">
        <authorList>
            <person name="Sun Q."/>
            <person name="Mori K."/>
        </authorList>
    </citation>
    <scope>NUCLEOTIDE SEQUENCE [LARGE SCALE GENOMIC DNA]</scope>
    <source>
        <strain evidence="2 3">JCM 4414</strain>
    </source>
</reference>
<dbReference type="RefSeq" id="WP_345486103.1">
    <property type="nucleotide sequence ID" value="NZ_BAAAWU010000001.1"/>
</dbReference>
<accession>A0ABV5QKD4</accession>
<dbReference type="Gene3D" id="2.130.10.10">
    <property type="entry name" value="YVTN repeat-like/Quinoprotein amine dehydrogenase"/>
    <property type="match status" value="1"/>
</dbReference>
<keyword evidence="3" id="KW-1185">Reference proteome</keyword>
<evidence type="ECO:0000313" key="2">
    <source>
        <dbReference type="EMBL" id="MFB9553824.1"/>
    </source>
</evidence>
<keyword evidence="1" id="KW-0732">Signal</keyword>
<feature type="signal peptide" evidence="1">
    <location>
        <begin position="1"/>
        <end position="28"/>
    </location>
</feature>
<organism evidence="2 3">
    <name type="scientific">Streptomyces roseoviridis</name>
    <dbReference type="NCBI Taxonomy" id="67361"/>
    <lineage>
        <taxon>Bacteria</taxon>
        <taxon>Bacillati</taxon>
        <taxon>Actinomycetota</taxon>
        <taxon>Actinomycetes</taxon>
        <taxon>Kitasatosporales</taxon>
        <taxon>Streptomycetaceae</taxon>
        <taxon>Streptomyces</taxon>
    </lineage>
</organism>
<dbReference type="InterPro" id="IPR015943">
    <property type="entry name" value="WD40/YVTN_repeat-like_dom_sf"/>
</dbReference>
<sequence length="700" mass="74696">MTRRLLLPLLAALLAVLWPLWPAPPATAAVISDCTVPAWQSHGTASSTWAISGSLVHDGRAFVTSRGRKPVVIAEYDLGKKTVVAGSEREIPDGPGPGAPEGAYGLAVHNGKIYIGTYTEAALYSYDLVTREVKHLRTIGGEGDFIWSLAAASDGTLYAGTYNDGKVYEYKPPTNALRDLGLLATGERYVRSLDVDDTNVYAGLLDTKKMVAINRSTGAVRVLAQGGTGFTTVSVGRTRVRGTSGSTLYDVKTDGTDLRTVPIADPDGNAETADMVTLAPDYTMYLSTRPNGNVYEYKTGYAKPQHLGTPVPLDETRGLALDGTTLTGFTGFGKVWRMDLTTRQSSFVELKKAGFSEGAEKPQSLLRSSDGTVWVGGHFIMTVHRPDGGKDHIEIPGEAKTLVERGGKIYSALYPSGRLIMIDPAAAVTDPETGGKTYPVGIVGQLPSAQQRPWDMEYDAARDRILVATAPLGTGLQGALNVFRFSGPAEAAPAYTPDSFPVVTNESLMSLSMGPDGTVYVGTDVRGGGGAPVASWNTAASVAAFDAEYVDPATGKKGRLLWAMDPFAADGYDTLQDVKVHNGVLYGVYKRTPTTAKRWFAMNLATRQIVQQGDLPGYGEIDVHNDKVFASTFFNGDVHLIGPGLTQAQHLATALGDEWYTNPQLAFVPGTWTAYGLVGRDLATLRLDPSCPKVIGPFPS</sequence>
<comment type="caution">
    <text evidence="2">The sequence shown here is derived from an EMBL/GenBank/DDBJ whole genome shotgun (WGS) entry which is preliminary data.</text>
</comment>
<gene>
    <name evidence="2" type="ORF">ACFFTP_06375</name>
</gene>
<evidence type="ECO:0000256" key="1">
    <source>
        <dbReference type="SAM" id="SignalP"/>
    </source>
</evidence>
<dbReference type="SUPFAM" id="SSF101898">
    <property type="entry name" value="NHL repeat"/>
    <property type="match status" value="2"/>
</dbReference>
<dbReference type="EMBL" id="JBHMCT010000005">
    <property type="protein sequence ID" value="MFB9553824.1"/>
    <property type="molecule type" value="Genomic_DNA"/>
</dbReference>
<name>A0ABV5QKD4_9ACTN</name>
<dbReference type="Proteomes" id="UP001589716">
    <property type="component" value="Unassembled WGS sequence"/>
</dbReference>
<protein>
    <submittedName>
        <fullName evidence="2">Uncharacterized protein</fullName>
    </submittedName>
</protein>